<name>A0A8J8T1Y8_HALGN</name>
<keyword evidence="2" id="KW-0732">Signal</keyword>
<feature type="signal peptide" evidence="2">
    <location>
        <begin position="1"/>
        <end position="38"/>
    </location>
</feature>
<comment type="caution">
    <text evidence="3">The sequence shown here is derived from an EMBL/GenBank/DDBJ whole genome shotgun (WGS) entry which is preliminary data.</text>
</comment>
<proteinExistence type="predicted"/>
<keyword evidence="1" id="KW-0472">Membrane</keyword>
<dbReference type="Proteomes" id="UP000785679">
    <property type="component" value="Unassembled WGS sequence"/>
</dbReference>
<dbReference type="EMBL" id="RRYP01010210">
    <property type="protein sequence ID" value="TNV78528.1"/>
    <property type="molecule type" value="Genomic_DNA"/>
</dbReference>
<dbReference type="OrthoDB" id="10472331at2759"/>
<reference evidence="3" key="1">
    <citation type="submission" date="2019-06" db="EMBL/GenBank/DDBJ databases">
        <authorList>
            <person name="Zheng W."/>
        </authorList>
    </citation>
    <scope>NUCLEOTIDE SEQUENCE</scope>
    <source>
        <strain evidence="3">QDHG01</strain>
    </source>
</reference>
<keyword evidence="1" id="KW-0812">Transmembrane</keyword>
<evidence type="ECO:0000313" key="3">
    <source>
        <dbReference type="EMBL" id="TNV78528.1"/>
    </source>
</evidence>
<organism evidence="3 4">
    <name type="scientific">Halteria grandinella</name>
    <dbReference type="NCBI Taxonomy" id="5974"/>
    <lineage>
        <taxon>Eukaryota</taxon>
        <taxon>Sar</taxon>
        <taxon>Alveolata</taxon>
        <taxon>Ciliophora</taxon>
        <taxon>Intramacronucleata</taxon>
        <taxon>Spirotrichea</taxon>
        <taxon>Stichotrichia</taxon>
        <taxon>Sporadotrichida</taxon>
        <taxon>Halteriidae</taxon>
        <taxon>Halteria</taxon>
    </lineage>
</organism>
<protein>
    <submittedName>
        <fullName evidence="3">Uncharacterized protein</fullName>
    </submittedName>
</protein>
<keyword evidence="4" id="KW-1185">Reference proteome</keyword>
<evidence type="ECO:0000256" key="1">
    <source>
        <dbReference type="SAM" id="Phobius"/>
    </source>
</evidence>
<keyword evidence="1" id="KW-1133">Transmembrane helix</keyword>
<dbReference type="AlphaFoldDB" id="A0A8J8T1Y8"/>
<feature type="transmembrane region" description="Helical" evidence="1">
    <location>
        <begin position="442"/>
        <end position="460"/>
    </location>
</feature>
<feature type="chain" id="PRO_5035221236" evidence="2">
    <location>
        <begin position="39"/>
        <end position="461"/>
    </location>
</feature>
<evidence type="ECO:0000313" key="4">
    <source>
        <dbReference type="Proteomes" id="UP000785679"/>
    </source>
</evidence>
<accession>A0A8J8T1Y8</accession>
<gene>
    <name evidence="3" type="ORF">FGO68_gene11008</name>
</gene>
<sequence>MSDIVNQRAKQCNNIFLNSKNKMRALLLLSACLSLSLAQLRIDYNTTKQQCPSIQCVLYDAYMEPNNLCVYHEKLGGTDASIKLRSCQDNPNQVCNLYSPFAWTQLSYVNQASITNYQQSPLVGRKTQVECRDRNDLMETDLNNGRRCLENYQCRSRMCEWDTGVCRGRQNQSSCANHRDCDHGLYCATNSAYPFESVCQPQLGENVTCNEDAECGNSMGCTLIYKQTEKKCVKYYSLNTTEIFAWETTTQHGSLMNHVNMTKDAVLYHGRFCQSGLASKFSQTTAMCVAVNRTSLSNDAGKTKYTESPLTCQTNTDKIVLCEYYDDQFTYARFSLPCDCGYDSQIQGYCPLPGQDFLQTHGQLIFNALNQSQACHTLDRFDLKAHRDCGVPASNPDDLVRFYQALDSQFQLDYWAFAQSKDAYECLHGVFPFSSLQIMAQSVRLIVSAVIGALVIFSIIL</sequence>
<evidence type="ECO:0000256" key="2">
    <source>
        <dbReference type="SAM" id="SignalP"/>
    </source>
</evidence>